<dbReference type="AlphaFoldDB" id="A0A812S985"/>
<keyword evidence="1" id="KW-0596">Phosphopantetheine</keyword>
<evidence type="ECO:0000259" key="3">
    <source>
        <dbReference type="PROSITE" id="PS50075"/>
    </source>
</evidence>
<dbReference type="Proteomes" id="UP000649617">
    <property type="component" value="Unassembled WGS sequence"/>
</dbReference>
<dbReference type="OrthoDB" id="61110at2759"/>
<evidence type="ECO:0000256" key="2">
    <source>
        <dbReference type="ARBA" id="ARBA00022553"/>
    </source>
</evidence>
<dbReference type="SUPFAM" id="SSF47336">
    <property type="entry name" value="ACP-like"/>
    <property type="match status" value="1"/>
</dbReference>
<dbReference type="EMBL" id="CAJNIZ010023747">
    <property type="protein sequence ID" value="CAE7471221.1"/>
    <property type="molecule type" value="Genomic_DNA"/>
</dbReference>
<organism evidence="4 5">
    <name type="scientific">Symbiodinium pilosum</name>
    <name type="common">Dinoflagellate</name>
    <dbReference type="NCBI Taxonomy" id="2952"/>
    <lineage>
        <taxon>Eukaryota</taxon>
        <taxon>Sar</taxon>
        <taxon>Alveolata</taxon>
        <taxon>Dinophyceae</taxon>
        <taxon>Suessiales</taxon>
        <taxon>Symbiodiniaceae</taxon>
        <taxon>Symbiodinium</taxon>
    </lineage>
</organism>
<sequence>MEMGDYETALQRAQKASTIYHQERDLFERQKREEADARYLCGEIFWKRGDHKAAINWAERARASYRELEQTEDEVLCLYVVAENAARLASQEGARVEDSQPPPRAARDALEKALKSAEAGLKLLRVSACVAHPELHGQLLCARAQVLTLKRMFVEALVSLDEAVVRFRNLEEYVLEADALLRACDNLYALRQLREASEAAEEALMLYQHCEDFEGEERAKEMLQKTTFVAARPAEAMPMPQAQAGPGVTPVWLQQADVAAEAAPAAAKVVVPTATGPALDMNAVTPEAVMSKVREIVAAVTATDQSEIDAETPLMEAGLTSSSAILLRDLLGKALPVSLPATLVFDYPTIADMTELVHQSTMAIKN</sequence>
<evidence type="ECO:0000313" key="4">
    <source>
        <dbReference type="EMBL" id="CAE7471221.1"/>
    </source>
</evidence>
<dbReference type="Gene3D" id="1.25.40.10">
    <property type="entry name" value="Tetratricopeptide repeat domain"/>
    <property type="match status" value="1"/>
</dbReference>
<dbReference type="SMART" id="SM01294">
    <property type="entry name" value="PKS_PP_betabranch"/>
    <property type="match status" value="1"/>
</dbReference>
<comment type="caution">
    <text evidence="4">The sequence shown here is derived from an EMBL/GenBank/DDBJ whole genome shotgun (WGS) entry which is preliminary data.</text>
</comment>
<dbReference type="Pfam" id="PF00550">
    <property type="entry name" value="PP-binding"/>
    <property type="match status" value="1"/>
</dbReference>
<name>A0A812S985_SYMPI</name>
<feature type="domain" description="Carrier" evidence="3">
    <location>
        <begin position="284"/>
        <end position="361"/>
    </location>
</feature>
<dbReference type="PROSITE" id="PS50075">
    <property type="entry name" value="CARRIER"/>
    <property type="match status" value="1"/>
</dbReference>
<accession>A0A812S985</accession>
<evidence type="ECO:0000256" key="1">
    <source>
        <dbReference type="ARBA" id="ARBA00022450"/>
    </source>
</evidence>
<protein>
    <submittedName>
        <fullName evidence="4">HERC2 protein</fullName>
    </submittedName>
</protein>
<dbReference type="GO" id="GO:0031177">
    <property type="term" value="F:phosphopantetheine binding"/>
    <property type="evidence" value="ECO:0007669"/>
    <property type="project" value="InterPro"/>
</dbReference>
<reference evidence="4" key="1">
    <citation type="submission" date="2021-02" db="EMBL/GenBank/DDBJ databases">
        <authorList>
            <person name="Dougan E. K."/>
            <person name="Rhodes N."/>
            <person name="Thang M."/>
            <person name="Chan C."/>
        </authorList>
    </citation>
    <scope>NUCLEOTIDE SEQUENCE</scope>
</reference>
<dbReference type="InterPro" id="IPR020806">
    <property type="entry name" value="PKS_PP-bd"/>
</dbReference>
<dbReference type="InterPro" id="IPR036736">
    <property type="entry name" value="ACP-like_sf"/>
</dbReference>
<dbReference type="Gene3D" id="1.10.1200.10">
    <property type="entry name" value="ACP-like"/>
    <property type="match status" value="1"/>
</dbReference>
<dbReference type="InterPro" id="IPR011990">
    <property type="entry name" value="TPR-like_helical_dom_sf"/>
</dbReference>
<keyword evidence="5" id="KW-1185">Reference proteome</keyword>
<dbReference type="SMART" id="SM00823">
    <property type="entry name" value="PKS_PP"/>
    <property type="match status" value="1"/>
</dbReference>
<dbReference type="SUPFAM" id="SSF48452">
    <property type="entry name" value="TPR-like"/>
    <property type="match status" value="1"/>
</dbReference>
<gene>
    <name evidence="4" type="primary">HERC2</name>
    <name evidence="4" type="ORF">SPIL2461_LOCUS11943</name>
</gene>
<proteinExistence type="predicted"/>
<evidence type="ECO:0000313" key="5">
    <source>
        <dbReference type="Proteomes" id="UP000649617"/>
    </source>
</evidence>
<keyword evidence="2" id="KW-0597">Phosphoprotein</keyword>
<dbReference type="InterPro" id="IPR009081">
    <property type="entry name" value="PP-bd_ACP"/>
</dbReference>